<proteinExistence type="predicted"/>
<dbReference type="GeneID" id="98181295"/>
<gene>
    <name evidence="2" type="ORF">MFIFM68171_10553</name>
</gene>
<sequence>MTETLKDMHETLQRLAADTSTPSTPRTPSDAYLSRVSADRKSICGDRERSTKVGRPILVACDYRTHLSILWSRRVRPERFEHATLMKTAPNPHFLEAMRKMQDGIRWGGMRDADELLDSNPVWPSTQRRVFQAVVAILYDQECMGGDSLEEKQQVMPVADIEAPEIPRGSIKAAAPFVLELMLHVDYGFPAYPLRAAQEFPGRAFLEKDWPYFNTFCSFLVATARRWKQGALPDSKAWKLIGKEIKFGLDVEDAAILLHQYDSHRAQVDHKEHHHGWTGYTGVLQQLVADVPTRGTERLLRKLSLDVHVLIPKYVKDRETRDAMISMARNLARQYGLMIDFPRRKRISEFGIAKLMWVELYFQ</sequence>
<name>A0ABQ0GRH1_9PEZI</name>
<accession>A0ABQ0GRH1</accession>
<reference evidence="2 3" key="1">
    <citation type="submission" date="2024-09" db="EMBL/GenBank/DDBJ databases">
        <title>Itraconazole resistance in Madurella fahalii resulting from another homologue of gene encoding cytochrome P450 14-alpha sterol demethylase (CYP51).</title>
        <authorList>
            <person name="Yoshioka I."/>
            <person name="Fahal A.H."/>
            <person name="Kaneko S."/>
            <person name="Yaguchi T."/>
        </authorList>
    </citation>
    <scope>NUCLEOTIDE SEQUENCE [LARGE SCALE GENOMIC DNA]</scope>
    <source>
        <strain evidence="2 3">IFM 68171</strain>
    </source>
</reference>
<evidence type="ECO:0000256" key="1">
    <source>
        <dbReference type="SAM" id="MobiDB-lite"/>
    </source>
</evidence>
<evidence type="ECO:0000313" key="3">
    <source>
        <dbReference type="Proteomes" id="UP001628179"/>
    </source>
</evidence>
<keyword evidence="3" id="KW-1185">Reference proteome</keyword>
<feature type="compositionally biased region" description="Low complexity" evidence="1">
    <location>
        <begin position="19"/>
        <end position="29"/>
    </location>
</feature>
<dbReference type="EMBL" id="BAAFSV010000006">
    <property type="protein sequence ID" value="GAB1320343.1"/>
    <property type="molecule type" value="Genomic_DNA"/>
</dbReference>
<comment type="caution">
    <text evidence="2">The sequence shown here is derived from an EMBL/GenBank/DDBJ whole genome shotgun (WGS) entry which is preliminary data.</text>
</comment>
<dbReference type="Proteomes" id="UP001628179">
    <property type="component" value="Unassembled WGS sequence"/>
</dbReference>
<feature type="region of interest" description="Disordered" evidence="1">
    <location>
        <begin position="15"/>
        <end position="34"/>
    </location>
</feature>
<organism evidence="2 3">
    <name type="scientific">Madurella fahalii</name>
    <dbReference type="NCBI Taxonomy" id="1157608"/>
    <lineage>
        <taxon>Eukaryota</taxon>
        <taxon>Fungi</taxon>
        <taxon>Dikarya</taxon>
        <taxon>Ascomycota</taxon>
        <taxon>Pezizomycotina</taxon>
        <taxon>Sordariomycetes</taxon>
        <taxon>Sordariomycetidae</taxon>
        <taxon>Sordariales</taxon>
        <taxon>Sordariales incertae sedis</taxon>
        <taxon>Madurella</taxon>
    </lineage>
</organism>
<dbReference type="RefSeq" id="XP_070922073.1">
    <property type="nucleotide sequence ID" value="XM_071065972.1"/>
</dbReference>
<evidence type="ECO:0000313" key="2">
    <source>
        <dbReference type="EMBL" id="GAB1320343.1"/>
    </source>
</evidence>
<protein>
    <submittedName>
        <fullName evidence="2">Uncharacterized protein</fullName>
    </submittedName>
</protein>